<dbReference type="CDD" id="cd16012">
    <property type="entry name" value="ALP"/>
    <property type="match status" value="1"/>
</dbReference>
<dbReference type="PRINTS" id="PR00113">
    <property type="entry name" value="ALKPHPHTASE"/>
</dbReference>
<dbReference type="Pfam" id="PF00245">
    <property type="entry name" value="Alk_phosphatase"/>
    <property type="match status" value="1"/>
</dbReference>
<dbReference type="PANTHER" id="PTHR11596">
    <property type="entry name" value="ALKALINE PHOSPHATASE"/>
    <property type="match status" value="1"/>
</dbReference>
<dbReference type="SUPFAM" id="SSF53649">
    <property type="entry name" value="Alkaline phosphatase-like"/>
    <property type="match status" value="1"/>
</dbReference>
<dbReference type="Proteomes" id="UP001304071">
    <property type="component" value="Chromosome 2"/>
</dbReference>
<dbReference type="InterPro" id="IPR017850">
    <property type="entry name" value="Alkaline_phosphatase_core_sf"/>
</dbReference>
<accession>A0ABZ0QID5</accession>
<dbReference type="InterPro" id="IPR001952">
    <property type="entry name" value="Alkaline_phosphatase"/>
</dbReference>
<evidence type="ECO:0000256" key="1">
    <source>
        <dbReference type="ARBA" id="ARBA00022553"/>
    </source>
</evidence>
<evidence type="ECO:0000313" key="4">
    <source>
        <dbReference type="EMBL" id="WPC76258.1"/>
    </source>
</evidence>
<sequence>MINTKIIALSSLFATLVGCSATQSQVQVTNPQKNDVWYQQAKSDIAKAKANRPIDKKAKNVILFVGDGMSIGTITAARIYAGQLQGLQGEEYRLTMETMPNVALSKTYNTDAQTPDSAGTASAMVTGIKTKQGVISVDDNVKRGFCNTALGHEAKTAWEMAAEKGLAVGVVSTARITHATPSTTYSHSADRDWENDAAMPNIAKNQGCKDIAQQLLTFNGGKGMDVVFGGGRSQFLPNTVVDEEGSKGKRKDGRNLIAEWETAHPQGQYVYDKKGFDQIAANGQPVFGLFEPSHMKYDIERKDEEPSLAEMTSKAIDLLSQKKEGYVLMVEGGRIDHAHHDGNAARALSETVAYDQAIKAALEKTNPKDTLVIVTADHAHTFISNGYADRGNPILGLSKKNGRYNLDDYGKRYTTLMYGNGPGAVATAGANRPNPTEEEVLDVNYHQQSLLKLASETHSGEDVAIFARGPQAYLFQGAVEQNYIFHVMNEAMNFTE</sequence>
<evidence type="ECO:0000313" key="5">
    <source>
        <dbReference type="Proteomes" id="UP001304071"/>
    </source>
</evidence>
<dbReference type="RefSeq" id="WP_261896678.1">
    <property type="nucleotide sequence ID" value="NZ_AP024896.1"/>
</dbReference>
<organism evidence="4 5">
    <name type="scientific">Vibrio porteresiae DSM 19223</name>
    <dbReference type="NCBI Taxonomy" id="1123496"/>
    <lineage>
        <taxon>Bacteria</taxon>
        <taxon>Pseudomonadati</taxon>
        <taxon>Pseudomonadota</taxon>
        <taxon>Gammaproteobacteria</taxon>
        <taxon>Vibrionales</taxon>
        <taxon>Vibrionaceae</taxon>
        <taxon>Vibrio</taxon>
    </lineage>
</organism>
<dbReference type="PANTHER" id="PTHR11596:SF5">
    <property type="entry name" value="ALKALINE PHOSPHATASE"/>
    <property type="match status" value="1"/>
</dbReference>
<dbReference type="EMBL" id="CP138204">
    <property type="protein sequence ID" value="WPC76258.1"/>
    <property type="molecule type" value="Genomic_DNA"/>
</dbReference>
<protein>
    <submittedName>
        <fullName evidence="4">Alkaline phosphatase</fullName>
    </submittedName>
</protein>
<reference evidence="4 5" key="1">
    <citation type="submission" date="2023-11" db="EMBL/GenBank/DDBJ databases">
        <title>Plant-associative lifestyle of Vibrio porteresiae and its evolutionary dynamics.</title>
        <authorList>
            <person name="Rameshkumar N."/>
            <person name="Kirti K."/>
        </authorList>
    </citation>
    <scope>NUCLEOTIDE SEQUENCE [LARGE SCALE GENOMIC DNA]</scope>
    <source>
        <strain evidence="4 5">MSSRF30</strain>
    </source>
</reference>
<dbReference type="Gene3D" id="3.40.720.10">
    <property type="entry name" value="Alkaline Phosphatase, subunit A"/>
    <property type="match status" value="1"/>
</dbReference>
<evidence type="ECO:0000256" key="3">
    <source>
        <dbReference type="SAM" id="SignalP"/>
    </source>
</evidence>
<feature type="signal peptide" evidence="3">
    <location>
        <begin position="1"/>
        <end position="26"/>
    </location>
</feature>
<keyword evidence="3" id="KW-0732">Signal</keyword>
<proteinExistence type="inferred from homology"/>
<name>A0ABZ0QID5_9VIBR</name>
<gene>
    <name evidence="4" type="ORF">R8Z52_17160</name>
</gene>
<dbReference type="PROSITE" id="PS51257">
    <property type="entry name" value="PROKAR_LIPOPROTEIN"/>
    <property type="match status" value="1"/>
</dbReference>
<keyword evidence="5" id="KW-1185">Reference proteome</keyword>
<comment type="similarity">
    <text evidence="2">Belongs to the alkaline phosphatase family.</text>
</comment>
<feature type="chain" id="PRO_5045623916" evidence="3">
    <location>
        <begin position="27"/>
        <end position="496"/>
    </location>
</feature>
<dbReference type="SMART" id="SM00098">
    <property type="entry name" value="alkPPc"/>
    <property type="match status" value="1"/>
</dbReference>
<keyword evidence="1" id="KW-0597">Phosphoprotein</keyword>
<evidence type="ECO:0000256" key="2">
    <source>
        <dbReference type="RuleBase" id="RU003946"/>
    </source>
</evidence>